<name>A0ABY8C531_9FIRM</name>
<dbReference type="Gene3D" id="3.40.50.2300">
    <property type="match status" value="2"/>
</dbReference>
<evidence type="ECO:0000256" key="2">
    <source>
        <dbReference type="ARBA" id="ARBA00023125"/>
    </source>
</evidence>
<dbReference type="SUPFAM" id="SSF47413">
    <property type="entry name" value="lambda repressor-like DNA-binding domains"/>
    <property type="match status" value="1"/>
</dbReference>
<sequence>MTIKDIAQLAGVSISTVSKVLNNKLYVAPQTRRHVQDVIKRYNYQANSTARNLAQSKTHDIAYLDKFIRNIPFENPHMFNILLGAENKLQNKNYRISLVNLASKKTVNQILEAQLAIKQFDGILINSACMNPKIEKIILRYDLPAVCIGKLEFDSMLSWIDTNHRHSVAKAVNFLKHKGYHALCFMGGMLGDKISDERIQGFKQALLQYNDNKSSQIIYNKPNVQSIYSCTMQLMQSRKKPDAIVCNNSLIAYAVITCLNDLKLTMPNDVAVLTFDDYPYSQLIVPTPSVIEIDLYELGKQAASMLIHKIKNPAQLLQTYTTLPQIIERGTT</sequence>
<dbReference type="InterPro" id="IPR010982">
    <property type="entry name" value="Lambda_DNA-bd_dom_sf"/>
</dbReference>
<dbReference type="GO" id="GO:0003677">
    <property type="term" value="F:DNA binding"/>
    <property type="evidence" value="ECO:0007669"/>
    <property type="project" value="UniProtKB-KW"/>
</dbReference>
<dbReference type="SUPFAM" id="SSF53822">
    <property type="entry name" value="Periplasmic binding protein-like I"/>
    <property type="match status" value="1"/>
</dbReference>
<dbReference type="EMBL" id="CP118868">
    <property type="protein sequence ID" value="WEG35707.1"/>
    <property type="molecule type" value="Genomic_DNA"/>
</dbReference>
<dbReference type="RefSeq" id="WP_315568305.1">
    <property type="nucleotide sequence ID" value="NZ_CP118866.1"/>
</dbReference>
<dbReference type="PROSITE" id="PS00356">
    <property type="entry name" value="HTH_LACI_1"/>
    <property type="match status" value="1"/>
</dbReference>
<organism evidence="5 6">
    <name type="scientific">Amygdalobacter indicium</name>
    <dbReference type="NCBI Taxonomy" id="3029272"/>
    <lineage>
        <taxon>Bacteria</taxon>
        <taxon>Bacillati</taxon>
        <taxon>Bacillota</taxon>
        <taxon>Clostridia</taxon>
        <taxon>Eubacteriales</taxon>
        <taxon>Oscillospiraceae</taxon>
        <taxon>Amygdalobacter</taxon>
    </lineage>
</organism>
<keyword evidence="1" id="KW-0805">Transcription regulation</keyword>
<dbReference type="PROSITE" id="PS50932">
    <property type="entry name" value="HTH_LACI_2"/>
    <property type="match status" value="1"/>
</dbReference>
<proteinExistence type="predicted"/>
<dbReference type="PANTHER" id="PTHR30146:SF109">
    <property type="entry name" value="HTH-TYPE TRANSCRIPTIONAL REGULATOR GALS"/>
    <property type="match status" value="1"/>
</dbReference>
<feature type="domain" description="HTH lacI-type" evidence="4">
    <location>
        <begin position="1"/>
        <end position="55"/>
    </location>
</feature>
<dbReference type="Pfam" id="PF13377">
    <property type="entry name" value="Peripla_BP_3"/>
    <property type="match status" value="1"/>
</dbReference>
<dbReference type="CDD" id="cd01392">
    <property type="entry name" value="HTH_LacI"/>
    <property type="match status" value="1"/>
</dbReference>
<dbReference type="InterPro" id="IPR000843">
    <property type="entry name" value="HTH_LacI"/>
</dbReference>
<dbReference type="CDD" id="cd06267">
    <property type="entry name" value="PBP1_LacI_sugar_binding-like"/>
    <property type="match status" value="1"/>
</dbReference>
<dbReference type="PRINTS" id="PR00036">
    <property type="entry name" value="HTHLACI"/>
</dbReference>
<accession>A0ABY8C531</accession>
<gene>
    <name evidence="5" type="ORF">PYS61_00665</name>
</gene>
<evidence type="ECO:0000256" key="3">
    <source>
        <dbReference type="ARBA" id="ARBA00023163"/>
    </source>
</evidence>
<dbReference type="SMART" id="SM00354">
    <property type="entry name" value="HTH_LACI"/>
    <property type="match status" value="1"/>
</dbReference>
<evidence type="ECO:0000313" key="5">
    <source>
        <dbReference type="EMBL" id="WEG35707.1"/>
    </source>
</evidence>
<dbReference type="Pfam" id="PF00356">
    <property type="entry name" value="LacI"/>
    <property type="match status" value="1"/>
</dbReference>
<dbReference type="InterPro" id="IPR046335">
    <property type="entry name" value="LacI/GalR-like_sensor"/>
</dbReference>
<keyword evidence="3" id="KW-0804">Transcription</keyword>
<dbReference type="InterPro" id="IPR028082">
    <property type="entry name" value="Peripla_BP_I"/>
</dbReference>
<evidence type="ECO:0000259" key="4">
    <source>
        <dbReference type="PROSITE" id="PS50932"/>
    </source>
</evidence>
<keyword evidence="6" id="KW-1185">Reference proteome</keyword>
<evidence type="ECO:0000256" key="1">
    <source>
        <dbReference type="ARBA" id="ARBA00023015"/>
    </source>
</evidence>
<keyword evidence="2 5" id="KW-0238">DNA-binding</keyword>
<dbReference type="Gene3D" id="1.10.260.40">
    <property type="entry name" value="lambda repressor-like DNA-binding domains"/>
    <property type="match status" value="1"/>
</dbReference>
<evidence type="ECO:0000313" key="6">
    <source>
        <dbReference type="Proteomes" id="UP001220478"/>
    </source>
</evidence>
<protein>
    <submittedName>
        <fullName evidence="5">LacI family DNA-binding transcriptional regulator</fullName>
    </submittedName>
</protein>
<dbReference type="PANTHER" id="PTHR30146">
    <property type="entry name" value="LACI-RELATED TRANSCRIPTIONAL REPRESSOR"/>
    <property type="match status" value="1"/>
</dbReference>
<reference evidence="5 6" key="1">
    <citation type="submission" date="2023-02" db="EMBL/GenBank/DDBJ databases">
        <title>Novel Oscillospiraceae bacterial genomes.</title>
        <authorList>
            <person name="Srinivasan S."/>
            <person name="Austin M.N."/>
            <person name="Fiedler T.L."/>
            <person name="Strenk S.M."/>
            <person name="Agnew K.J."/>
            <person name="Nagana Gowda G.A."/>
            <person name="Raftery D."/>
            <person name="Beamer M.A."/>
            <person name="Achilles S.L."/>
            <person name="Wiesenfeld H.C."/>
            <person name="Fredricks D.N."/>
            <person name="Hillier S.L."/>
        </authorList>
    </citation>
    <scope>NUCLEOTIDE SEQUENCE [LARGE SCALE GENOMIC DNA]</scope>
    <source>
        <strain evidence="5 6">CHIC02 1186E3-8</strain>
    </source>
</reference>
<dbReference type="Proteomes" id="UP001220478">
    <property type="component" value="Chromosome"/>
</dbReference>